<dbReference type="Proteomes" id="UP000199055">
    <property type="component" value="Unassembled WGS sequence"/>
</dbReference>
<gene>
    <name evidence="1" type="ORF">SAMN05216481_11710</name>
</gene>
<keyword evidence="2" id="KW-1185">Reference proteome</keyword>
<evidence type="ECO:0000313" key="1">
    <source>
        <dbReference type="EMBL" id="SEQ84168.1"/>
    </source>
</evidence>
<reference evidence="2" key="1">
    <citation type="submission" date="2016-10" db="EMBL/GenBank/DDBJ databases">
        <authorList>
            <person name="Varghese N."/>
            <person name="Submissions S."/>
        </authorList>
    </citation>
    <scope>NUCLEOTIDE SEQUENCE [LARGE SCALE GENOMIC DNA]</scope>
    <source>
        <strain evidence="2">CGMCC 4.3519</strain>
    </source>
</reference>
<sequence>MLVVFAPAPRRAAPDTREAAFHDRARRLSNVNHRLTVATTTLPLLTRQGADRPVWRVVGHGEDRRSLTALPKAR</sequence>
<name>A0A1H9JBK5_9ACTN</name>
<organism evidence="1 2">
    <name type="scientific">Streptomyces radiopugnans</name>
    <dbReference type="NCBI Taxonomy" id="403935"/>
    <lineage>
        <taxon>Bacteria</taxon>
        <taxon>Bacillati</taxon>
        <taxon>Actinomycetota</taxon>
        <taxon>Actinomycetes</taxon>
        <taxon>Kitasatosporales</taxon>
        <taxon>Streptomycetaceae</taxon>
        <taxon>Streptomyces</taxon>
    </lineage>
</organism>
<protein>
    <submittedName>
        <fullName evidence="1">Uncharacterized protein</fullName>
    </submittedName>
</protein>
<evidence type="ECO:0000313" key="2">
    <source>
        <dbReference type="Proteomes" id="UP000199055"/>
    </source>
</evidence>
<dbReference type="STRING" id="403935.SAMN05216481_11710"/>
<proteinExistence type="predicted"/>
<dbReference type="AlphaFoldDB" id="A0A1H9JBK5"/>
<accession>A0A1H9JBK5</accession>
<dbReference type="EMBL" id="FOET01000017">
    <property type="protein sequence ID" value="SEQ84168.1"/>
    <property type="molecule type" value="Genomic_DNA"/>
</dbReference>
<dbReference type="RefSeq" id="WP_245770275.1">
    <property type="nucleotide sequence ID" value="NZ_FOET01000017.1"/>
</dbReference>